<dbReference type="EMBL" id="JBFOLK010000002">
    <property type="protein sequence ID" value="KAL2531724.1"/>
    <property type="molecule type" value="Genomic_DNA"/>
</dbReference>
<reference evidence="2" key="1">
    <citation type="submission" date="2024-07" db="EMBL/GenBank/DDBJ databases">
        <title>Two chromosome-level genome assemblies of Korean endemic species Abeliophyllum distichum and Forsythia ovata (Oleaceae).</title>
        <authorList>
            <person name="Jang H."/>
        </authorList>
    </citation>
    <scope>NUCLEOTIDE SEQUENCE [LARGE SCALE GENOMIC DNA]</scope>
</reference>
<organism evidence="1 2">
    <name type="scientific">Abeliophyllum distichum</name>
    <dbReference type="NCBI Taxonomy" id="126358"/>
    <lineage>
        <taxon>Eukaryota</taxon>
        <taxon>Viridiplantae</taxon>
        <taxon>Streptophyta</taxon>
        <taxon>Embryophyta</taxon>
        <taxon>Tracheophyta</taxon>
        <taxon>Spermatophyta</taxon>
        <taxon>Magnoliopsida</taxon>
        <taxon>eudicotyledons</taxon>
        <taxon>Gunneridae</taxon>
        <taxon>Pentapetalae</taxon>
        <taxon>asterids</taxon>
        <taxon>lamiids</taxon>
        <taxon>Lamiales</taxon>
        <taxon>Oleaceae</taxon>
        <taxon>Forsythieae</taxon>
        <taxon>Abeliophyllum</taxon>
    </lineage>
</organism>
<keyword evidence="2" id="KW-1185">Reference proteome</keyword>
<name>A0ABD1V344_9LAMI</name>
<proteinExistence type="predicted"/>
<dbReference type="AlphaFoldDB" id="A0ABD1V344"/>
<evidence type="ECO:0000313" key="1">
    <source>
        <dbReference type="EMBL" id="KAL2531724.1"/>
    </source>
</evidence>
<protein>
    <recommendedName>
        <fullName evidence="3">Reverse transcriptase domain-containing protein</fullName>
    </recommendedName>
</protein>
<dbReference type="Proteomes" id="UP001604336">
    <property type="component" value="Unassembled WGS sequence"/>
</dbReference>
<gene>
    <name evidence="1" type="ORF">Adt_05075</name>
</gene>
<sequence>MVARSCNVTFPRVGIDMLQEELDGQNCSSTLAKLNEESDESLGLLDPRSDHHERKVEPVEELELIEVNLSHPEKVLRIGKELNKQMKSQITTFLKSNVDVFAWEHTDIEKMDPKFACHRLNTSPDIKPKQQY</sequence>
<accession>A0ABD1V344</accession>
<comment type="caution">
    <text evidence="1">The sequence shown here is derived from an EMBL/GenBank/DDBJ whole genome shotgun (WGS) entry which is preliminary data.</text>
</comment>
<evidence type="ECO:0008006" key="3">
    <source>
        <dbReference type="Google" id="ProtNLM"/>
    </source>
</evidence>
<evidence type="ECO:0000313" key="2">
    <source>
        <dbReference type="Proteomes" id="UP001604336"/>
    </source>
</evidence>